<keyword evidence="2" id="KW-0012">Acyltransferase</keyword>
<proteinExistence type="predicted"/>
<comment type="caution">
    <text evidence="1">The sequence shown here is derived from an EMBL/GenBank/DDBJ whole genome shotgun (WGS) entry which is preliminary data.</text>
</comment>
<dbReference type="Gene3D" id="2.160.10.10">
    <property type="entry name" value="Hexapeptide repeat proteins"/>
    <property type="match status" value="1"/>
</dbReference>
<protein>
    <submittedName>
        <fullName evidence="2">Acyltransferase</fullName>
        <ecNumber evidence="2">2.3.1.-</ecNumber>
    </submittedName>
</protein>
<dbReference type="RefSeq" id="WP_343780488.1">
    <property type="nucleotide sequence ID" value="NZ_BAAADQ010000015.1"/>
</dbReference>
<keyword evidence="4" id="KW-1185">Reference proteome</keyword>
<dbReference type="GO" id="GO:0016746">
    <property type="term" value="F:acyltransferase activity"/>
    <property type="evidence" value="ECO:0007669"/>
    <property type="project" value="UniProtKB-KW"/>
</dbReference>
<dbReference type="PANTHER" id="PTHR23416:SF78">
    <property type="entry name" value="LIPOPOLYSACCHARIDE BIOSYNTHESIS O-ACETYL TRANSFERASE WBBJ-RELATED"/>
    <property type="match status" value="1"/>
</dbReference>
<reference evidence="1" key="2">
    <citation type="submission" date="2023-12" db="EMBL/GenBank/DDBJ databases">
        <authorList>
            <person name="Sun Q."/>
            <person name="Inoue M."/>
        </authorList>
    </citation>
    <scope>NUCLEOTIDE SEQUENCE</scope>
    <source>
        <strain evidence="1">JCM 14265</strain>
    </source>
</reference>
<dbReference type="Proteomes" id="UP001501425">
    <property type="component" value="Unassembled WGS sequence"/>
</dbReference>
<dbReference type="PANTHER" id="PTHR23416">
    <property type="entry name" value="SIALIC ACID SYNTHASE-RELATED"/>
    <property type="match status" value="1"/>
</dbReference>
<dbReference type="EMBL" id="BAAADQ010000015">
    <property type="protein sequence ID" value="GAA0553188.1"/>
    <property type="molecule type" value="Genomic_DNA"/>
</dbReference>
<dbReference type="Pfam" id="PF00132">
    <property type="entry name" value="Hexapep"/>
    <property type="match status" value="1"/>
</dbReference>
<evidence type="ECO:0000313" key="1">
    <source>
        <dbReference type="EMBL" id="GAA0553188.1"/>
    </source>
</evidence>
<sequence>MNANPLEVLTDKGVVTFLSMCRSYLESELYKRTLDARHNVSVHPSAEIDPETKFDTSGTITVGRDCRIRKYAVIAPSGGRISIGENSLVNVFGTLMGHGPVDIGTDVLIGPHTTVVAGNHTFDDPETPIVRQDVVGTGIEVRDDVWIGANCVVLDGVTLGEGSVVAAGSVVTESVPAHTVVGGAPAEKIGERDGSQSL</sequence>
<organism evidence="1 3">
    <name type="scientific">Halorubrum ejinorense</name>
    <dbReference type="NCBI Taxonomy" id="425309"/>
    <lineage>
        <taxon>Archaea</taxon>
        <taxon>Methanobacteriati</taxon>
        <taxon>Methanobacteriota</taxon>
        <taxon>Stenosarchaea group</taxon>
        <taxon>Halobacteria</taxon>
        <taxon>Halobacteriales</taxon>
        <taxon>Haloferacaceae</taxon>
        <taxon>Halorubrum</taxon>
    </lineage>
</organism>
<reference evidence="1" key="1">
    <citation type="journal article" date="2014" name="Int. J. Syst. Evol. Microbiol.">
        <title>Complete genome sequence of Corynebacterium casei LMG S-19264T (=DSM 44701T), isolated from a smear-ripened cheese.</title>
        <authorList>
            <consortium name="US DOE Joint Genome Institute (JGI-PGF)"/>
            <person name="Walter F."/>
            <person name="Albersmeier A."/>
            <person name="Kalinowski J."/>
            <person name="Ruckert C."/>
        </authorList>
    </citation>
    <scope>NUCLEOTIDE SEQUENCE</scope>
    <source>
        <strain evidence="1">JCM 14265</strain>
    </source>
</reference>
<dbReference type="SUPFAM" id="SSF51161">
    <property type="entry name" value="Trimeric LpxA-like enzymes"/>
    <property type="match status" value="1"/>
</dbReference>
<accession>A0AAV3SW95</accession>
<gene>
    <name evidence="2" type="ORF">ABNG02_03130</name>
    <name evidence="1" type="ORF">GCM10008994_30230</name>
</gene>
<dbReference type="InterPro" id="IPR001451">
    <property type="entry name" value="Hexapep"/>
</dbReference>
<keyword evidence="2" id="KW-0808">Transferase</keyword>
<dbReference type="CDD" id="cd04647">
    <property type="entry name" value="LbH_MAT_like"/>
    <property type="match status" value="1"/>
</dbReference>
<dbReference type="InterPro" id="IPR011004">
    <property type="entry name" value="Trimer_LpxA-like_sf"/>
</dbReference>
<evidence type="ECO:0000313" key="2">
    <source>
        <dbReference type="EMBL" id="MEZ3166321.1"/>
    </source>
</evidence>
<evidence type="ECO:0000313" key="4">
    <source>
        <dbReference type="Proteomes" id="UP001567571"/>
    </source>
</evidence>
<dbReference type="EMBL" id="JBEDNW010000002">
    <property type="protein sequence ID" value="MEZ3166321.1"/>
    <property type="molecule type" value="Genomic_DNA"/>
</dbReference>
<dbReference type="AlphaFoldDB" id="A0AAV3SW95"/>
<dbReference type="Proteomes" id="UP001567571">
    <property type="component" value="Unassembled WGS sequence"/>
</dbReference>
<dbReference type="InterPro" id="IPR051159">
    <property type="entry name" value="Hexapeptide_acetyltransf"/>
</dbReference>
<dbReference type="EC" id="2.3.1.-" evidence="2"/>
<evidence type="ECO:0000313" key="3">
    <source>
        <dbReference type="Proteomes" id="UP001501425"/>
    </source>
</evidence>
<reference evidence="2 4" key="3">
    <citation type="submission" date="2024-06" db="EMBL/GenBank/DDBJ databases">
        <title>Halorubrum miltondacostae sp. nov., a potential PHA producer isolated from an inland solar saltern in Rio Maior, Portugal.</title>
        <authorList>
            <person name="Albuquerque L."/>
            <person name="Viver T."/>
            <person name="Barroso C."/>
            <person name="Claudino R."/>
            <person name="Galvan M."/>
            <person name="Simoes G."/>
            <person name="Lobo Da Cunha A."/>
            <person name="Egas C."/>
        </authorList>
    </citation>
    <scope>NUCLEOTIDE SEQUENCE [LARGE SCALE GENOMIC DNA]</scope>
    <source>
        <strain evidence="2 4">DSM 18646</strain>
    </source>
</reference>
<name>A0AAV3SW95_9EURY</name>